<proteinExistence type="predicted"/>
<dbReference type="AlphaFoldDB" id="A0A8J2ZYD5"/>
<feature type="compositionally biased region" description="Polar residues" evidence="1">
    <location>
        <begin position="169"/>
        <end position="183"/>
    </location>
</feature>
<dbReference type="EMBL" id="BMFV01000033">
    <property type="protein sequence ID" value="GGH86527.1"/>
    <property type="molecule type" value="Genomic_DNA"/>
</dbReference>
<feature type="compositionally biased region" description="Polar residues" evidence="1">
    <location>
        <begin position="24"/>
        <end position="48"/>
    </location>
</feature>
<comment type="caution">
    <text evidence="3">The sequence shown here is derived from an EMBL/GenBank/DDBJ whole genome shotgun (WGS) entry which is preliminary data.</text>
</comment>
<organism evidence="3 4">
    <name type="scientific">Pullulanibacillus pueri</name>
    <dbReference type="NCBI Taxonomy" id="1437324"/>
    <lineage>
        <taxon>Bacteria</taxon>
        <taxon>Bacillati</taxon>
        <taxon>Bacillota</taxon>
        <taxon>Bacilli</taxon>
        <taxon>Bacillales</taxon>
        <taxon>Sporolactobacillaceae</taxon>
        <taxon>Pullulanibacillus</taxon>
    </lineage>
</organism>
<dbReference type="Proteomes" id="UP000656813">
    <property type="component" value="Unassembled WGS sequence"/>
</dbReference>
<gene>
    <name evidence="3" type="ORF">GCM10007096_34440</name>
</gene>
<feature type="region of interest" description="Disordered" evidence="1">
    <location>
        <begin position="157"/>
        <end position="183"/>
    </location>
</feature>
<keyword evidence="4" id="KW-1185">Reference proteome</keyword>
<feature type="chain" id="PRO_5038409888" description="Lipoprotein" evidence="2">
    <location>
        <begin position="19"/>
        <end position="247"/>
    </location>
</feature>
<feature type="region of interest" description="Disordered" evidence="1">
    <location>
        <begin position="24"/>
        <end position="87"/>
    </location>
</feature>
<protein>
    <recommendedName>
        <fullName evidence="5">Lipoprotein</fullName>
    </recommendedName>
</protein>
<feature type="compositionally biased region" description="Low complexity" evidence="1">
    <location>
        <begin position="49"/>
        <end position="80"/>
    </location>
</feature>
<sequence length="247" mass="26463">MKKLIGSVFLSGILIMTAGCGDHSTSAQSNKASANAESTKTAASKVNIDNSDSQNTSTTPTNSTDDNNSSSTASNDSTQNPASKSVKITSGSEAITYLKRQLKLDDTISYSNIGGELETDKKGPYYKIKVVDTSVRQQGGSGTLGLYKVYQSGSYSLIDPSTEQDETNESNPTPKSVHITSSSEAKQYLRKQLNDDGKTNIKLTTDGSLHKATNGYGAYYIVTVTDSSQQEDKKVYQVHEEGTVIPQ</sequence>
<dbReference type="PROSITE" id="PS51257">
    <property type="entry name" value="PROKAR_LIPOPROTEIN"/>
    <property type="match status" value="1"/>
</dbReference>
<evidence type="ECO:0000256" key="2">
    <source>
        <dbReference type="SAM" id="SignalP"/>
    </source>
</evidence>
<feature type="signal peptide" evidence="2">
    <location>
        <begin position="1"/>
        <end position="18"/>
    </location>
</feature>
<reference evidence="3" key="1">
    <citation type="journal article" date="2014" name="Int. J. Syst. Evol. Microbiol.">
        <title>Complete genome sequence of Corynebacterium casei LMG S-19264T (=DSM 44701T), isolated from a smear-ripened cheese.</title>
        <authorList>
            <consortium name="US DOE Joint Genome Institute (JGI-PGF)"/>
            <person name="Walter F."/>
            <person name="Albersmeier A."/>
            <person name="Kalinowski J."/>
            <person name="Ruckert C."/>
        </authorList>
    </citation>
    <scope>NUCLEOTIDE SEQUENCE</scope>
    <source>
        <strain evidence="3">CGMCC 1.12777</strain>
    </source>
</reference>
<accession>A0A8J2ZYD5</accession>
<reference evidence="3" key="2">
    <citation type="submission" date="2020-09" db="EMBL/GenBank/DDBJ databases">
        <authorList>
            <person name="Sun Q."/>
            <person name="Zhou Y."/>
        </authorList>
    </citation>
    <scope>NUCLEOTIDE SEQUENCE</scope>
    <source>
        <strain evidence="3">CGMCC 1.12777</strain>
    </source>
</reference>
<evidence type="ECO:0000313" key="4">
    <source>
        <dbReference type="Proteomes" id="UP000656813"/>
    </source>
</evidence>
<evidence type="ECO:0000256" key="1">
    <source>
        <dbReference type="SAM" id="MobiDB-lite"/>
    </source>
</evidence>
<evidence type="ECO:0000313" key="3">
    <source>
        <dbReference type="EMBL" id="GGH86527.1"/>
    </source>
</evidence>
<evidence type="ECO:0008006" key="5">
    <source>
        <dbReference type="Google" id="ProtNLM"/>
    </source>
</evidence>
<keyword evidence="2" id="KW-0732">Signal</keyword>
<name>A0A8J2ZYD5_9BACL</name>
<dbReference type="RefSeq" id="WP_188498627.1">
    <property type="nucleotide sequence ID" value="NZ_BMFV01000033.1"/>
</dbReference>